<organism evidence="2 3">
    <name type="scientific">Rhynchosporium secalis</name>
    <name type="common">Barley scald fungus</name>
    <dbReference type="NCBI Taxonomy" id="38038"/>
    <lineage>
        <taxon>Eukaryota</taxon>
        <taxon>Fungi</taxon>
        <taxon>Dikarya</taxon>
        <taxon>Ascomycota</taxon>
        <taxon>Pezizomycotina</taxon>
        <taxon>Leotiomycetes</taxon>
        <taxon>Helotiales</taxon>
        <taxon>Ploettnerulaceae</taxon>
        <taxon>Rhynchosporium</taxon>
    </lineage>
</organism>
<accession>A0A1E1MJ60</accession>
<gene>
    <name evidence="2" type="ORF">RSE6_09920</name>
</gene>
<sequence length="337" mass="38098">MDETGFRIGVLEGQQLVICRKEVRALYMESPEKRTLVTSYETVSAARDSIPPGIIFPAKIIGFSDKGYNTVELGLGWIQHFDKHTKRLLELDNDAWRLDIFDDPKDEKPVARGEPEKSRLLIIDGHESHVNMDFLQYAEDNNIIVLALPPHLTHKMQPLDIGVFQSLKHSHQVVLDKIRERGIKRATVISAWMKAGLVPFNPSRVLNSITELEPEKSRVIGLAPDRPKTPPMAHLDHEGFLRSPDISTAPDTGYIDSSPLRVPPDSLRRYAKGTRYFTDFFNSHPEFAEQVVKFAHLTQAMQKDIVSSAEAIDALTQKARKQREATAIAREGSYQKN</sequence>
<reference evidence="3" key="1">
    <citation type="submission" date="2016-03" db="EMBL/GenBank/DDBJ databases">
        <authorList>
            <person name="Guldener U."/>
        </authorList>
    </citation>
    <scope>NUCLEOTIDE SEQUENCE [LARGE SCALE GENOMIC DNA]</scope>
</reference>
<name>A0A1E1MJ60_RHYSE</name>
<dbReference type="InterPro" id="IPR004875">
    <property type="entry name" value="DDE_SF_endonuclease_dom"/>
</dbReference>
<dbReference type="GO" id="GO:0003676">
    <property type="term" value="F:nucleic acid binding"/>
    <property type="evidence" value="ECO:0007669"/>
    <property type="project" value="InterPro"/>
</dbReference>
<dbReference type="Pfam" id="PF03184">
    <property type="entry name" value="DDE_1"/>
    <property type="match status" value="1"/>
</dbReference>
<protein>
    <recommendedName>
        <fullName evidence="1">DDE-1 domain-containing protein</fullName>
    </recommendedName>
</protein>
<evidence type="ECO:0000259" key="1">
    <source>
        <dbReference type="Pfam" id="PF03184"/>
    </source>
</evidence>
<feature type="domain" description="DDE-1" evidence="1">
    <location>
        <begin position="106"/>
        <end position="171"/>
    </location>
</feature>
<dbReference type="EMBL" id="FJVC01000367">
    <property type="protein sequence ID" value="CZT49124.1"/>
    <property type="molecule type" value="Genomic_DNA"/>
</dbReference>
<keyword evidence="3" id="KW-1185">Reference proteome</keyword>
<evidence type="ECO:0000313" key="3">
    <source>
        <dbReference type="Proteomes" id="UP000177625"/>
    </source>
</evidence>
<dbReference type="AlphaFoldDB" id="A0A1E1MJ60"/>
<proteinExistence type="predicted"/>
<dbReference type="Proteomes" id="UP000177625">
    <property type="component" value="Unassembled WGS sequence"/>
</dbReference>
<evidence type="ECO:0000313" key="2">
    <source>
        <dbReference type="EMBL" id="CZT49124.1"/>
    </source>
</evidence>